<comment type="caution">
    <text evidence="2">The sequence shown here is derived from an EMBL/GenBank/DDBJ whole genome shotgun (WGS) entry which is preliminary data.</text>
</comment>
<protein>
    <recommendedName>
        <fullName evidence="1">F-box domain-containing protein</fullName>
    </recommendedName>
</protein>
<dbReference type="EMBL" id="MSFL01000026">
    <property type="protein sequence ID" value="PWY72266.1"/>
    <property type="molecule type" value="Genomic_DNA"/>
</dbReference>
<dbReference type="GeneID" id="37069575"/>
<dbReference type="RefSeq" id="XP_025396368.1">
    <property type="nucleotide sequence ID" value="XM_025547338.1"/>
</dbReference>
<dbReference type="Proteomes" id="UP000247233">
    <property type="component" value="Unassembled WGS sequence"/>
</dbReference>
<dbReference type="VEuPathDB" id="FungiDB:BO70DRAFT_413863"/>
<keyword evidence="3" id="KW-1185">Reference proteome</keyword>
<dbReference type="AlphaFoldDB" id="A0A317VDB7"/>
<feature type="domain" description="F-box" evidence="1">
    <location>
        <begin position="48"/>
        <end position="97"/>
    </location>
</feature>
<proteinExistence type="predicted"/>
<dbReference type="STRING" id="1448321.A0A317VDB7"/>
<evidence type="ECO:0000313" key="3">
    <source>
        <dbReference type="Proteomes" id="UP000247233"/>
    </source>
</evidence>
<reference evidence="2 3" key="1">
    <citation type="submission" date="2016-12" db="EMBL/GenBank/DDBJ databases">
        <title>The genomes of Aspergillus section Nigri reveals drivers in fungal speciation.</title>
        <authorList>
            <consortium name="DOE Joint Genome Institute"/>
            <person name="Vesth T.C."/>
            <person name="Nybo J."/>
            <person name="Theobald S."/>
            <person name="Brandl J."/>
            <person name="Frisvad J.C."/>
            <person name="Nielsen K.F."/>
            <person name="Lyhne E.K."/>
            <person name="Kogle M.E."/>
            <person name="Kuo A."/>
            <person name="Riley R."/>
            <person name="Clum A."/>
            <person name="Nolan M."/>
            <person name="Lipzen A."/>
            <person name="Salamov A."/>
            <person name="Henrissat B."/>
            <person name="Wiebenga A."/>
            <person name="De Vries R.P."/>
            <person name="Grigoriev I.V."/>
            <person name="Mortensen U.H."/>
            <person name="Andersen M.R."/>
            <person name="Baker S.E."/>
        </authorList>
    </citation>
    <scope>NUCLEOTIDE SEQUENCE [LARGE SCALE GENOMIC DNA]</scope>
    <source>
        <strain evidence="2 3">CBS 117.55</strain>
    </source>
</reference>
<dbReference type="PROSITE" id="PS50181">
    <property type="entry name" value="FBOX"/>
    <property type="match status" value="1"/>
</dbReference>
<name>A0A317VDB7_9EURO</name>
<dbReference type="OrthoDB" id="2687876at2759"/>
<evidence type="ECO:0000259" key="1">
    <source>
        <dbReference type="PROSITE" id="PS50181"/>
    </source>
</evidence>
<accession>A0A317VDB7</accession>
<organism evidence="2 3">
    <name type="scientific">Aspergillus heteromorphus CBS 117.55</name>
    <dbReference type="NCBI Taxonomy" id="1448321"/>
    <lineage>
        <taxon>Eukaryota</taxon>
        <taxon>Fungi</taxon>
        <taxon>Dikarya</taxon>
        <taxon>Ascomycota</taxon>
        <taxon>Pezizomycotina</taxon>
        <taxon>Eurotiomycetes</taxon>
        <taxon>Eurotiomycetidae</taxon>
        <taxon>Eurotiales</taxon>
        <taxon>Aspergillaceae</taxon>
        <taxon>Aspergillus</taxon>
        <taxon>Aspergillus subgen. Circumdati</taxon>
    </lineage>
</organism>
<gene>
    <name evidence="2" type="ORF">BO70DRAFT_413863</name>
</gene>
<dbReference type="InterPro" id="IPR001810">
    <property type="entry name" value="F-box_dom"/>
</dbReference>
<evidence type="ECO:0000313" key="2">
    <source>
        <dbReference type="EMBL" id="PWY72266.1"/>
    </source>
</evidence>
<sequence length="371" mass="42829">MASGTAYRCMQPDNAVLNFDPDPYQRRPPVVQYRAPPKRTSRRHARSALSICRLPVEILHEILLDLDLISIGTLREVDTIMRRVADSLPPYSLLRSLASDTIHVMEAVECVSYFPVRRLFAEFCHPYCRTCRDFGPFLYLPTLTRSCYKCNLLRPEYELAPLAEVFFRFGLEAQVLESLSAIRKINPPRYWLVDLAQAKALGRRIHGNSRATKQVHKARVKLREIDYERPIWQFERTQSRDIQCKRPWRRLINNSPSTAVAVGSWRLEATAAFPYWDRKTQTLEPGAYCRACTYQWEQGNINDWRRLGPVGGSYPLSKEAAYRAFLEADLPEHFLHCPAVKANYSFRTGRMGSYGWDGPDFIVHPKNGNSI</sequence>